<dbReference type="GO" id="GO:0042973">
    <property type="term" value="F:glucan endo-1,3-beta-D-glucosidase activity"/>
    <property type="evidence" value="ECO:0007669"/>
    <property type="project" value="UniProtKB-EC"/>
</dbReference>
<evidence type="ECO:0000256" key="9">
    <source>
        <dbReference type="SAM" id="SignalP"/>
    </source>
</evidence>
<reference evidence="11 12" key="1">
    <citation type="journal article" date="2012" name="BMC Genomics">
        <title>The genome sequence of Propionibacterium acidipropionici provides insights into its biotechnological and industrial potential.</title>
        <authorList>
            <person name="Parizzi L.P."/>
            <person name="Grassi M.C."/>
            <person name="Llerena L.A."/>
            <person name="Carazzolle M.F."/>
            <person name="Queiroz V.L."/>
            <person name="Lunardi I."/>
            <person name="Zeidler A.F."/>
            <person name="Teixeira P.J."/>
            <person name="Mieczkowski P."/>
            <person name="Rincones J."/>
            <person name="Pereira G.A."/>
        </authorList>
    </citation>
    <scope>NUCLEOTIDE SEQUENCE [LARGE SCALE GENOMIC DNA]</scope>
    <source>
        <strain evidence="12">ATCC 4875 / DSM 20272 / JCM 6432 / NBRC 12425 / NCIMB 8070</strain>
    </source>
</reference>
<feature type="signal peptide" evidence="9">
    <location>
        <begin position="1"/>
        <end position="25"/>
    </location>
</feature>
<dbReference type="Pfam" id="PF17652">
    <property type="entry name" value="Glyco_hydro81C"/>
    <property type="match status" value="1"/>
</dbReference>
<dbReference type="PROSITE" id="PS52008">
    <property type="entry name" value="GH81"/>
    <property type="match status" value="1"/>
</dbReference>
<dbReference type="PATRIC" id="fig|1171373.8.peg.1662"/>
<keyword evidence="6" id="KW-0326">Glycosidase</keyword>
<dbReference type="HOGENOM" id="CLU_005482_4_0_11"/>
<keyword evidence="8" id="KW-0624">Polysaccharide degradation</keyword>
<feature type="domain" description="Glycosyl hydrolase family 81 C-terminal" evidence="10">
    <location>
        <begin position="349"/>
        <end position="634"/>
    </location>
</feature>
<dbReference type="InterPro" id="IPR040720">
    <property type="entry name" value="GH81_C"/>
</dbReference>
<protein>
    <recommendedName>
        <fullName evidence="3">glucan endo-1,3-beta-D-glucosidase</fullName>
        <ecNumber evidence="3">3.2.1.39</ecNumber>
    </recommendedName>
</protein>
<sequence length="688" mass="72523">MTRRAHAMRLVAPALALAVTLSACTGSGTGPERATSATTPTSATSATSAAGVASLAEQKIGPLVRSLGSRAGADLKPVRLASGLTPPTNRWFSGLVYGATAQPVFPLPLSFGLTGGGFAVGLPEVDATDKTIMGGYRPVIQIGAGADSWKITRYDEMSVTLTGSAGGTEIGTVTIARGSPFVTFRASGRRTLTTNLPFTGSGSPWSLQAGEDRYDLTGSRGVSVSGGAVTVPDGGHVTLYPEPEGGDAAALARLAASPLRSTASSYRLSGSTATTRLAYSTDDGSPTAIAALPHQQAGLATGQHCDLGSYRSVLGTMKLCRGTALSWDTKTRPATAQLDLSGLADDQRAALRTQVDADVRALKPYPADTYFGGKALYRDAQLYTLAKQVGASSSATTLKSRIVEQLTKWADPSGCGSRTSLCFYYDRSNKGMVGLTHSFGSEQFNDHHFHYGYFLYAAGVMAADDPSLVKRWKPVMTLLAADIASPTDTGTFPQRRTFDPYSSHSWASGVSPFGDGNNQESASEAVNAWVGLGVWARAAGDPQLAAEGTWMQALESDSQLAYWTNFDTDDPVYKGFGHSITPLVWGGKRDYATWFSPEPAAALAILLIPMNPASGYLGTDPKRVATNLKEAMGTRGYRQTYGDLLLLYSALQGSSQRDAAVKQVASLTSIDDSLTRSYILAYLYALKF</sequence>
<evidence type="ECO:0000256" key="4">
    <source>
        <dbReference type="ARBA" id="ARBA00022801"/>
    </source>
</evidence>
<dbReference type="InterPro" id="IPR005200">
    <property type="entry name" value="Endo-beta-glucanase"/>
</dbReference>
<dbReference type="Gene3D" id="2.70.98.30">
    <property type="entry name" value="Golgi alpha-mannosidase II, domain 4"/>
    <property type="match status" value="1"/>
</dbReference>
<evidence type="ECO:0000313" key="12">
    <source>
        <dbReference type="Proteomes" id="UP000000214"/>
    </source>
</evidence>
<dbReference type="KEGG" id="pbo:PACID_16820"/>
<dbReference type="AlphaFoldDB" id="K7SJM9"/>
<dbReference type="PROSITE" id="PS51257">
    <property type="entry name" value="PROKAR_LIPOPROTEIN"/>
    <property type="match status" value="1"/>
</dbReference>
<accession>K7SJM9</accession>
<evidence type="ECO:0000256" key="7">
    <source>
        <dbReference type="ARBA" id="ARBA00023316"/>
    </source>
</evidence>
<keyword evidence="7" id="KW-0961">Cell wall biogenesis/degradation</keyword>
<dbReference type="Proteomes" id="UP000000214">
    <property type="component" value="Chromosome"/>
</dbReference>
<evidence type="ECO:0000259" key="10">
    <source>
        <dbReference type="Pfam" id="PF17652"/>
    </source>
</evidence>
<evidence type="ECO:0000256" key="2">
    <source>
        <dbReference type="ARBA" id="ARBA00010730"/>
    </source>
</evidence>
<dbReference type="GO" id="GO:0071555">
    <property type="term" value="P:cell wall organization"/>
    <property type="evidence" value="ECO:0007669"/>
    <property type="project" value="UniProtKB-KW"/>
</dbReference>
<keyword evidence="9" id="KW-0732">Signal</keyword>
<evidence type="ECO:0000313" key="11">
    <source>
        <dbReference type="EMBL" id="AFV89490.1"/>
    </source>
</evidence>
<dbReference type="EMBL" id="CP003493">
    <property type="protein sequence ID" value="AFV89490.1"/>
    <property type="molecule type" value="Genomic_DNA"/>
</dbReference>
<proteinExistence type="inferred from homology"/>
<dbReference type="STRING" id="1171373.PACID_16820"/>
<comment type="catalytic activity">
    <reaction evidence="1">
        <text>Hydrolysis of (1-&gt;3)-beta-D-glucosidic linkages in (1-&gt;3)-beta-D-glucans.</text>
        <dbReference type="EC" id="3.2.1.39"/>
    </reaction>
</comment>
<gene>
    <name evidence="11" type="ordered locus">PACID_16820</name>
</gene>
<dbReference type="GO" id="GO:0000272">
    <property type="term" value="P:polysaccharide catabolic process"/>
    <property type="evidence" value="ECO:0007669"/>
    <property type="project" value="UniProtKB-KW"/>
</dbReference>
<name>K7SJM9_ACIA4</name>
<dbReference type="PANTHER" id="PTHR31983:SF0">
    <property type="entry name" value="GLUCAN ENDO-1,3-BETA-D-GLUCOSIDASE 2"/>
    <property type="match status" value="1"/>
</dbReference>
<evidence type="ECO:0000256" key="1">
    <source>
        <dbReference type="ARBA" id="ARBA00000382"/>
    </source>
</evidence>
<evidence type="ECO:0000256" key="8">
    <source>
        <dbReference type="ARBA" id="ARBA00023326"/>
    </source>
</evidence>
<comment type="similarity">
    <text evidence="2">Belongs to the glycosyl hydrolase 81 family.</text>
</comment>
<evidence type="ECO:0000256" key="6">
    <source>
        <dbReference type="ARBA" id="ARBA00023295"/>
    </source>
</evidence>
<evidence type="ECO:0000256" key="3">
    <source>
        <dbReference type="ARBA" id="ARBA00012780"/>
    </source>
</evidence>
<dbReference type="RefSeq" id="WP_015070395.1">
    <property type="nucleotide sequence ID" value="NC_019395.1"/>
</dbReference>
<organism evidence="11 12">
    <name type="scientific">Acidipropionibacterium acidipropionici (strain ATCC 4875 / DSM 20272 / JCM 6432 / NBRC 12425 / NCIMB 8070 / 4)</name>
    <name type="common">Propionibacterium acidipropionici</name>
    <dbReference type="NCBI Taxonomy" id="1171373"/>
    <lineage>
        <taxon>Bacteria</taxon>
        <taxon>Bacillati</taxon>
        <taxon>Actinomycetota</taxon>
        <taxon>Actinomycetes</taxon>
        <taxon>Propionibacteriales</taxon>
        <taxon>Propionibacteriaceae</taxon>
        <taxon>Acidipropionibacterium</taxon>
    </lineage>
</organism>
<dbReference type="PANTHER" id="PTHR31983">
    <property type="entry name" value="ENDO-1,3(4)-BETA-GLUCANASE 1"/>
    <property type="match status" value="1"/>
</dbReference>
<dbReference type="EC" id="3.2.1.39" evidence="3"/>
<dbReference type="GO" id="GO:0052861">
    <property type="term" value="F:endo-1,3(4)-beta-glucanase activity"/>
    <property type="evidence" value="ECO:0007669"/>
    <property type="project" value="InterPro"/>
</dbReference>
<keyword evidence="4" id="KW-0378">Hydrolase</keyword>
<dbReference type="eggNOG" id="COG5498">
    <property type="taxonomic scope" value="Bacteria"/>
</dbReference>
<feature type="chain" id="PRO_5038849007" description="glucan endo-1,3-beta-D-glucosidase" evidence="9">
    <location>
        <begin position="26"/>
        <end position="688"/>
    </location>
</feature>
<evidence type="ECO:0000256" key="5">
    <source>
        <dbReference type="ARBA" id="ARBA00023277"/>
    </source>
</evidence>
<keyword evidence="5" id="KW-0119">Carbohydrate metabolism</keyword>